<reference evidence="3 4" key="2">
    <citation type="submission" date="2013-11" db="EMBL/GenBank/DDBJ databases">
        <title>The Genome Sequence of Phytophthora parasitica CJ05E6.</title>
        <authorList>
            <consortium name="The Broad Institute Genomics Platform"/>
            <person name="Russ C."/>
            <person name="Tyler B."/>
            <person name="Panabieres F."/>
            <person name="Shan W."/>
            <person name="Tripathy S."/>
            <person name="Grunwald N."/>
            <person name="Machado M."/>
            <person name="Johnson C.S."/>
            <person name="Arredondo F."/>
            <person name="Hong C."/>
            <person name="Coffey M."/>
            <person name="Young S.K."/>
            <person name="Zeng Q."/>
            <person name="Gargeya S."/>
            <person name="Fitzgerald M."/>
            <person name="Abouelleil A."/>
            <person name="Alvarado L."/>
            <person name="Chapman S.B."/>
            <person name="Gainer-Dewar J."/>
            <person name="Goldberg J."/>
            <person name="Griggs A."/>
            <person name="Gujja S."/>
            <person name="Hansen M."/>
            <person name="Howarth C."/>
            <person name="Imamovic A."/>
            <person name="Ireland A."/>
            <person name="Larimer J."/>
            <person name="McCowan C."/>
            <person name="Murphy C."/>
            <person name="Pearson M."/>
            <person name="Poon T.W."/>
            <person name="Priest M."/>
            <person name="Roberts A."/>
            <person name="Saif S."/>
            <person name="Shea T."/>
            <person name="Sykes S."/>
            <person name="Wortman J."/>
            <person name="Nusbaum C."/>
            <person name="Birren B."/>
        </authorList>
    </citation>
    <scope>NUCLEOTIDE SEQUENCE [LARGE SCALE GENOMIC DNA]</scope>
    <source>
        <strain evidence="3 4">CJ05E6</strain>
    </source>
</reference>
<dbReference type="Proteomes" id="UP000053864">
    <property type="component" value="Unassembled WGS sequence"/>
</dbReference>
<name>W2J261_PHYNI</name>
<organism evidence="3 4">
    <name type="scientific">Phytophthora nicotianae</name>
    <name type="common">Potato buckeye rot agent</name>
    <name type="synonym">Phytophthora parasitica</name>
    <dbReference type="NCBI Taxonomy" id="4792"/>
    <lineage>
        <taxon>Eukaryota</taxon>
        <taxon>Sar</taxon>
        <taxon>Stramenopiles</taxon>
        <taxon>Oomycota</taxon>
        <taxon>Peronosporomycetes</taxon>
        <taxon>Peronosporales</taxon>
        <taxon>Peronosporaceae</taxon>
        <taxon>Phytophthora</taxon>
    </lineage>
</organism>
<gene>
    <name evidence="2" type="ORF">L915_09080</name>
    <name evidence="3" type="ORF">L916_08995</name>
</gene>
<dbReference type="AlphaFoldDB" id="W2J261"/>
<proteinExistence type="predicted"/>
<reference evidence="2" key="1">
    <citation type="submission" date="2013-11" db="EMBL/GenBank/DDBJ databases">
        <title>The Genome Sequence of Phytophthora parasitica CJ02B3.</title>
        <authorList>
            <consortium name="The Broad Institute Genomics Platform"/>
            <person name="Russ C."/>
            <person name="Tyler B."/>
            <person name="Panabieres F."/>
            <person name="Shan W."/>
            <person name="Tripathy S."/>
            <person name="Grunwald N."/>
            <person name="Machado M."/>
            <person name="Johnson C.S."/>
            <person name="Arredondo F."/>
            <person name="Hong C."/>
            <person name="Coffey M."/>
            <person name="Young S.K."/>
            <person name="Zeng Q."/>
            <person name="Gargeya S."/>
            <person name="Fitzgerald M."/>
            <person name="Abouelleil A."/>
            <person name="Alvarado L."/>
            <person name="Chapman S.B."/>
            <person name="Gainer-Dewar J."/>
            <person name="Goldberg J."/>
            <person name="Griggs A."/>
            <person name="Gujja S."/>
            <person name="Hansen M."/>
            <person name="Howarth C."/>
            <person name="Imamovic A."/>
            <person name="Ireland A."/>
            <person name="Larimer J."/>
            <person name="McCowan C."/>
            <person name="Murphy C."/>
            <person name="Pearson M."/>
            <person name="Poon T.W."/>
            <person name="Priest M."/>
            <person name="Roberts A."/>
            <person name="Saif S."/>
            <person name="Shea T."/>
            <person name="Sykes S."/>
            <person name="Wortman J."/>
            <person name="Nusbaum C."/>
            <person name="Birren B."/>
        </authorList>
    </citation>
    <scope>NUCLEOTIDE SEQUENCE [LARGE SCALE GENOMIC DNA]</scope>
    <source>
        <strain evidence="2">CJ02B3</strain>
    </source>
</reference>
<evidence type="ECO:0000313" key="3">
    <source>
        <dbReference type="EMBL" id="ETL39703.1"/>
    </source>
</evidence>
<feature type="compositionally biased region" description="Basic and acidic residues" evidence="1">
    <location>
        <begin position="31"/>
        <end position="43"/>
    </location>
</feature>
<evidence type="ECO:0000313" key="2">
    <source>
        <dbReference type="EMBL" id="ETK86283.1"/>
    </source>
</evidence>
<evidence type="ECO:0000256" key="1">
    <source>
        <dbReference type="SAM" id="MobiDB-lite"/>
    </source>
</evidence>
<dbReference type="Proteomes" id="UP000053236">
    <property type="component" value="Unassembled WGS sequence"/>
</dbReference>
<protein>
    <submittedName>
        <fullName evidence="3">Uncharacterized protein</fullName>
    </submittedName>
</protein>
<evidence type="ECO:0000313" key="4">
    <source>
        <dbReference type="Proteomes" id="UP000053864"/>
    </source>
</evidence>
<dbReference type="EMBL" id="KI686411">
    <property type="protein sequence ID" value="ETK86283.1"/>
    <property type="molecule type" value="Genomic_DNA"/>
</dbReference>
<sequence>MAPTAVRRAAGSRKPKGRSMANEQHGGKTSGRRELDSRSDTTRVVRSGAANN</sequence>
<feature type="region of interest" description="Disordered" evidence="1">
    <location>
        <begin position="1"/>
        <end position="52"/>
    </location>
</feature>
<dbReference type="EMBL" id="KI673045">
    <property type="protein sequence ID" value="ETL39703.1"/>
    <property type="molecule type" value="Genomic_DNA"/>
</dbReference>
<accession>W2J261</accession>